<organism evidence="3 4">
    <name type="scientific">Yersinia nurmii</name>
    <dbReference type="NCBI Taxonomy" id="685706"/>
    <lineage>
        <taxon>Bacteria</taxon>
        <taxon>Pseudomonadati</taxon>
        <taxon>Pseudomonadota</taxon>
        <taxon>Gammaproteobacteria</taxon>
        <taxon>Enterobacterales</taxon>
        <taxon>Yersiniaceae</taxon>
        <taxon>Yersinia</taxon>
    </lineage>
</organism>
<keyword evidence="2" id="KW-0812">Transmembrane</keyword>
<evidence type="ECO:0000313" key="3">
    <source>
        <dbReference type="EMBL" id="CNE49213.1"/>
    </source>
</evidence>
<evidence type="ECO:0000256" key="1">
    <source>
        <dbReference type="SAM" id="MobiDB-lite"/>
    </source>
</evidence>
<dbReference type="EMBL" id="CPYD01000005">
    <property type="protein sequence ID" value="CNE49213.1"/>
    <property type="molecule type" value="Genomic_DNA"/>
</dbReference>
<keyword evidence="4" id="KW-1185">Reference proteome</keyword>
<feature type="transmembrane region" description="Helical" evidence="2">
    <location>
        <begin position="16"/>
        <end position="37"/>
    </location>
</feature>
<keyword evidence="2" id="KW-0472">Membrane</keyword>
<comment type="caution">
    <text evidence="3">The sequence shown here is derived from an EMBL/GenBank/DDBJ whole genome shotgun (WGS) entry which is preliminary data.</text>
</comment>
<gene>
    <name evidence="3" type="primary">yqjC</name>
    <name evidence="3" type="ORF">ERS137967_01695</name>
</gene>
<dbReference type="InterPro" id="IPR009468">
    <property type="entry name" value="DUF1090"/>
</dbReference>
<proteinExistence type="predicted"/>
<accession>A0ABP1YCG5</accession>
<dbReference type="Proteomes" id="UP000040578">
    <property type="component" value="Unassembled WGS sequence"/>
</dbReference>
<evidence type="ECO:0000313" key="4">
    <source>
        <dbReference type="Proteomes" id="UP000040578"/>
    </source>
</evidence>
<dbReference type="Pfam" id="PF06476">
    <property type="entry name" value="DUF1090"/>
    <property type="match status" value="1"/>
</dbReference>
<evidence type="ECO:0000256" key="2">
    <source>
        <dbReference type="SAM" id="Phobius"/>
    </source>
</evidence>
<name>A0ABP1YCG5_9GAMM</name>
<sequence length="180" mass="20016">MKGIPQYTPTENLGDVLFSAMLNLSSVITITNMSHLLSGMELRHAVVFRLQKGRNIMLLRHSLLLVLPVVAFCGLAQAATANGCDVKEKEIQQQIDYAKQHGNTQRVTGLETALKEVKSNCTEAGLQAEHQQKVAQKQQKVAERQQELKQAQETGDAKKIAKKQKKLDEAQTELKQLQAE</sequence>
<keyword evidence="2" id="KW-1133">Transmembrane helix</keyword>
<feature type="transmembrane region" description="Helical" evidence="2">
    <location>
        <begin position="58"/>
        <end position="79"/>
    </location>
</feature>
<protein>
    <submittedName>
        <fullName evidence="3">Periplasmic protein YqjC</fullName>
    </submittedName>
</protein>
<reference evidence="3 4" key="1">
    <citation type="submission" date="2015-03" db="EMBL/GenBank/DDBJ databases">
        <authorList>
            <consortium name="Pathogen Informatics"/>
            <person name="Murphy D."/>
        </authorList>
    </citation>
    <scope>NUCLEOTIDE SEQUENCE [LARGE SCALE GENOMIC DNA]</scope>
    <source>
        <strain evidence="4">type strain: CIP110231</strain>
    </source>
</reference>
<feature type="region of interest" description="Disordered" evidence="1">
    <location>
        <begin position="136"/>
        <end position="165"/>
    </location>
</feature>